<evidence type="ECO:0000259" key="2">
    <source>
        <dbReference type="Pfam" id="PF07195"/>
    </source>
</evidence>
<comment type="caution">
    <text evidence="3">The sequence shown here is derived from an EMBL/GenBank/DDBJ whole genome shotgun (WGS) entry which is preliminary data.</text>
</comment>
<accession>X1RTQ6</accession>
<gene>
    <name evidence="3" type="ORF">S12H4_17226</name>
</gene>
<evidence type="ECO:0000256" key="1">
    <source>
        <dbReference type="SAM" id="Coils"/>
    </source>
</evidence>
<feature type="domain" description="Flagellar hook-associated protein 2 C-terminal" evidence="2">
    <location>
        <begin position="1"/>
        <end position="274"/>
    </location>
</feature>
<sequence>DIQSVKDKLTKMVDAYNFAVQFIKEKTGYNDVLKTAGLLMGDYVVSTIRQQIRTPLITQTNGFIEDIDTFLTPGHLGFKLDREGVLSLDMNVLDEAIAEDYMGVLAIIGADKTGSSDSNTIEFYGAHSNYTTAGSYKVEVVVSGGAITSAKIKLSTESTYRDATYSGNIVTGDSTFDDNGDPVYPENALQLSVDLSQNATFTATVRVKQGFTGTIEDALDNMLKVTTGSIQIDQKHVDNQIEYLQEKIENEENRLTKREERLIARFARLERNIALIQQQMGALGFAL</sequence>
<keyword evidence="1" id="KW-0175">Coiled coil</keyword>
<name>X1RTQ6_9ZZZZ</name>
<dbReference type="PANTHER" id="PTHR30288">
    <property type="entry name" value="FLAGELLAR CAP/ASSEMBLY PROTEIN FLID"/>
    <property type="match status" value="1"/>
</dbReference>
<reference evidence="3" key="1">
    <citation type="journal article" date="2014" name="Front. Microbiol.">
        <title>High frequency of phylogenetically diverse reductive dehalogenase-homologous genes in deep subseafloor sedimentary metagenomes.</title>
        <authorList>
            <person name="Kawai M."/>
            <person name="Futagami T."/>
            <person name="Toyoda A."/>
            <person name="Takaki Y."/>
            <person name="Nishi S."/>
            <person name="Hori S."/>
            <person name="Arai W."/>
            <person name="Tsubouchi T."/>
            <person name="Morono Y."/>
            <person name="Uchiyama I."/>
            <person name="Ito T."/>
            <person name="Fujiyama A."/>
            <person name="Inagaki F."/>
            <person name="Takami H."/>
        </authorList>
    </citation>
    <scope>NUCLEOTIDE SEQUENCE</scope>
    <source>
        <strain evidence="3">Expedition CK06-06</strain>
    </source>
</reference>
<protein>
    <recommendedName>
        <fullName evidence="2">Flagellar hook-associated protein 2 C-terminal domain-containing protein</fullName>
    </recommendedName>
</protein>
<proteinExistence type="predicted"/>
<dbReference type="PANTHER" id="PTHR30288:SF0">
    <property type="entry name" value="FLAGELLAR HOOK-ASSOCIATED PROTEIN 2"/>
    <property type="match status" value="1"/>
</dbReference>
<dbReference type="InterPro" id="IPR040026">
    <property type="entry name" value="FliD"/>
</dbReference>
<dbReference type="GO" id="GO:0071973">
    <property type="term" value="P:bacterial-type flagellum-dependent cell motility"/>
    <property type="evidence" value="ECO:0007669"/>
    <property type="project" value="TreeGrafter"/>
</dbReference>
<dbReference type="Pfam" id="PF07195">
    <property type="entry name" value="FliD_C"/>
    <property type="match status" value="1"/>
</dbReference>
<organism evidence="3">
    <name type="scientific">marine sediment metagenome</name>
    <dbReference type="NCBI Taxonomy" id="412755"/>
    <lineage>
        <taxon>unclassified sequences</taxon>
        <taxon>metagenomes</taxon>
        <taxon>ecological metagenomes</taxon>
    </lineage>
</organism>
<dbReference type="GO" id="GO:0009421">
    <property type="term" value="C:bacterial-type flagellum filament cap"/>
    <property type="evidence" value="ECO:0007669"/>
    <property type="project" value="InterPro"/>
</dbReference>
<feature type="coiled-coil region" evidence="1">
    <location>
        <begin position="234"/>
        <end position="279"/>
    </location>
</feature>
<dbReference type="EMBL" id="BARW01008399">
    <property type="protein sequence ID" value="GAI84023.1"/>
    <property type="molecule type" value="Genomic_DNA"/>
</dbReference>
<dbReference type="GO" id="GO:0007155">
    <property type="term" value="P:cell adhesion"/>
    <property type="evidence" value="ECO:0007669"/>
    <property type="project" value="InterPro"/>
</dbReference>
<evidence type="ECO:0000313" key="3">
    <source>
        <dbReference type="EMBL" id="GAI84023.1"/>
    </source>
</evidence>
<dbReference type="AlphaFoldDB" id="X1RTQ6"/>
<feature type="non-terminal residue" evidence="3">
    <location>
        <position position="1"/>
    </location>
</feature>
<dbReference type="InterPro" id="IPR010809">
    <property type="entry name" value="FliD_C"/>
</dbReference>